<dbReference type="InterPro" id="IPR018948">
    <property type="entry name" value="GTP-bd_TrmE_N"/>
</dbReference>
<evidence type="ECO:0000256" key="5">
    <source>
        <dbReference type="ARBA" id="ARBA00023134"/>
    </source>
</evidence>
<feature type="binding site" evidence="6">
    <location>
        <position position="243"/>
    </location>
    <ligand>
        <name>K(+)</name>
        <dbReference type="ChEBI" id="CHEBI:29103"/>
    </ligand>
</feature>
<keyword evidence="6" id="KW-0963">Cytoplasm</keyword>
<dbReference type="AlphaFoldDB" id="A0A2P1PW68"/>
<dbReference type="CDD" id="cd14858">
    <property type="entry name" value="TrmE_N"/>
    <property type="match status" value="1"/>
</dbReference>
<reference evidence="9 10" key="2">
    <citation type="submission" date="2018-03" db="EMBL/GenBank/DDBJ databases">
        <authorList>
            <person name="Keele B.F."/>
        </authorList>
    </citation>
    <scope>NUCLEOTIDE SEQUENCE [LARGE SCALE GENOMIC DNA]</scope>
    <source>
        <strain evidence="9 10">D13</strain>
    </source>
</reference>
<dbReference type="InterPro" id="IPR027368">
    <property type="entry name" value="MnmE_dom2"/>
</dbReference>
<keyword evidence="6" id="KW-0479">Metal-binding</keyword>
<dbReference type="Gene3D" id="3.30.1360.120">
    <property type="entry name" value="Probable tRNA modification gtpase trme, domain 1"/>
    <property type="match status" value="1"/>
</dbReference>
<comment type="function">
    <text evidence="6">Exhibits a very high intrinsic GTPase hydrolysis rate. Involved in the addition of a carboxymethylaminomethyl (cmnm) group at the wobble position (U34) of certain tRNAs, forming tRNA-cmnm(5)s(2)U34.</text>
</comment>
<dbReference type="Pfam" id="PF01926">
    <property type="entry name" value="MMR_HSR1"/>
    <property type="match status" value="1"/>
</dbReference>
<feature type="binding site" evidence="6">
    <location>
        <position position="98"/>
    </location>
    <ligand>
        <name>(6S)-5-formyl-5,6,7,8-tetrahydrofolate</name>
        <dbReference type="ChEBI" id="CHEBI:57457"/>
    </ligand>
</feature>
<dbReference type="Gene3D" id="1.20.120.430">
    <property type="entry name" value="tRNA modification GTPase MnmE domain 2"/>
    <property type="match status" value="1"/>
</dbReference>
<keyword evidence="10" id="KW-1185">Reference proteome</keyword>
<dbReference type="GO" id="GO:0030488">
    <property type="term" value="P:tRNA methylation"/>
    <property type="evidence" value="ECO:0007669"/>
    <property type="project" value="TreeGrafter"/>
</dbReference>
<feature type="binding site" evidence="6">
    <location>
        <position position="463"/>
    </location>
    <ligand>
        <name>(6S)-5-formyl-5,6,7,8-tetrahydrofolate</name>
        <dbReference type="ChEBI" id="CHEBI:57457"/>
    </ligand>
</feature>
<evidence type="ECO:0000313" key="10">
    <source>
        <dbReference type="Proteomes" id="UP000241074"/>
    </source>
</evidence>
<dbReference type="NCBIfam" id="NF003661">
    <property type="entry name" value="PRK05291.1-3"/>
    <property type="match status" value="1"/>
</dbReference>
<dbReference type="InterPro" id="IPR031168">
    <property type="entry name" value="G_TrmE"/>
</dbReference>
<accession>A0A2P1PW68</accession>
<reference evidence="9 10" key="1">
    <citation type="submission" date="2018-03" db="EMBL/GenBank/DDBJ databases">
        <title>Ahniella affigens gen. nov., sp. nov., a gammaproteobacterium isolated from sandy soil near a stream.</title>
        <authorList>
            <person name="Ko Y."/>
            <person name="Kim J.-H."/>
        </authorList>
    </citation>
    <scope>NUCLEOTIDE SEQUENCE [LARGE SCALE GENOMIC DNA]</scope>
    <source>
        <strain evidence="9 10">D13</strain>
    </source>
</reference>
<comment type="cofactor">
    <cofactor evidence="6">
        <name>K(+)</name>
        <dbReference type="ChEBI" id="CHEBI:29103"/>
    </cofactor>
    <text evidence="6">Binds 1 potassium ion per subunit.</text>
</comment>
<comment type="subcellular location">
    <subcellularLocation>
        <location evidence="6">Cytoplasm</location>
    </subcellularLocation>
</comment>
<dbReference type="EC" id="3.6.-.-" evidence="6"/>
<dbReference type="NCBIfam" id="TIGR00450">
    <property type="entry name" value="mnmE_trmE_thdF"/>
    <property type="match status" value="1"/>
</dbReference>
<evidence type="ECO:0000313" key="9">
    <source>
        <dbReference type="EMBL" id="AVP99024.1"/>
    </source>
</evidence>
<feature type="binding site" evidence="6">
    <location>
        <position position="264"/>
    </location>
    <ligand>
        <name>K(+)</name>
        <dbReference type="ChEBI" id="CHEBI:29103"/>
    </ligand>
</feature>
<keyword evidence="6" id="KW-0378">Hydrolase</keyword>
<feature type="binding site" evidence="6">
    <location>
        <begin position="287"/>
        <end position="290"/>
    </location>
    <ligand>
        <name>GTP</name>
        <dbReference type="ChEBI" id="CHEBI:37565"/>
    </ligand>
</feature>
<dbReference type="EMBL" id="CP027860">
    <property type="protein sequence ID" value="AVP99024.1"/>
    <property type="molecule type" value="Genomic_DNA"/>
</dbReference>
<dbReference type="OrthoDB" id="9805918at2"/>
<gene>
    <name evidence="6" type="primary">mnmE</name>
    <name evidence="6" type="synonym">trmE</name>
    <name evidence="9" type="ORF">C7S18_18390</name>
</gene>
<dbReference type="RefSeq" id="WP_106892943.1">
    <property type="nucleotide sequence ID" value="NZ_CP027860.1"/>
</dbReference>
<dbReference type="Gene3D" id="3.40.50.300">
    <property type="entry name" value="P-loop containing nucleotide triphosphate hydrolases"/>
    <property type="match status" value="1"/>
</dbReference>
<dbReference type="GO" id="GO:0005525">
    <property type="term" value="F:GTP binding"/>
    <property type="evidence" value="ECO:0007669"/>
    <property type="project" value="UniProtKB-UniRule"/>
</dbReference>
<keyword evidence="3 6" id="KW-0547">Nucleotide-binding</keyword>
<dbReference type="GO" id="GO:0005829">
    <property type="term" value="C:cytosol"/>
    <property type="evidence" value="ECO:0007669"/>
    <property type="project" value="TreeGrafter"/>
</dbReference>
<keyword evidence="6" id="KW-0460">Magnesium</keyword>
<feature type="binding site" evidence="6">
    <location>
        <position position="137"/>
    </location>
    <ligand>
        <name>(6S)-5-formyl-5,6,7,8-tetrahydrofolate</name>
        <dbReference type="ChEBI" id="CHEBI:57457"/>
    </ligand>
</feature>
<dbReference type="CDD" id="cd04164">
    <property type="entry name" value="trmE"/>
    <property type="match status" value="1"/>
</dbReference>
<dbReference type="InterPro" id="IPR006073">
    <property type="entry name" value="GTP-bd"/>
</dbReference>
<organism evidence="9 10">
    <name type="scientific">Ahniella affigens</name>
    <dbReference type="NCBI Taxonomy" id="2021234"/>
    <lineage>
        <taxon>Bacteria</taxon>
        <taxon>Pseudomonadati</taxon>
        <taxon>Pseudomonadota</taxon>
        <taxon>Gammaproteobacteria</taxon>
        <taxon>Lysobacterales</taxon>
        <taxon>Rhodanobacteraceae</taxon>
        <taxon>Ahniella</taxon>
    </lineage>
</organism>
<dbReference type="NCBIfam" id="TIGR00231">
    <property type="entry name" value="small_GTP"/>
    <property type="match status" value="1"/>
</dbReference>
<evidence type="ECO:0000256" key="2">
    <source>
        <dbReference type="ARBA" id="ARBA00022694"/>
    </source>
</evidence>
<dbReference type="PROSITE" id="PS51709">
    <property type="entry name" value="G_TRME"/>
    <property type="match status" value="1"/>
</dbReference>
<name>A0A2P1PW68_9GAMM</name>
<dbReference type="PANTHER" id="PTHR42714:SF2">
    <property type="entry name" value="TRNA MODIFICATION GTPASE GTPBP3, MITOCHONDRIAL"/>
    <property type="match status" value="1"/>
</dbReference>
<keyword evidence="2 6" id="KW-0819">tRNA processing</keyword>
<dbReference type="Proteomes" id="UP000241074">
    <property type="component" value="Chromosome"/>
</dbReference>
<evidence type="ECO:0000256" key="1">
    <source>
        <dbReference type="ARBA" id="ARBA00011043"/>
    </source>
</evidence>
<keyword evidence="4 6" id="KW-0630">Potassium</keyword>
<feature type="binding site" evidence="6">
    <location>
        <position position="262"/>
    </location>
    <ligand>
        <name>K(+)</name>
        <dbReference type="ChEBI" id="CHEBI:29103"/>
    </ligand>
</feature>
<comment type="similarity">
    <text evidence="1 6 7">Belongs to the TRAFAC class TrmE-Era-EngA-EngB-Septin-like GTPase superfamily. TrmE GTPase family.</text>
</comment>
<comment type="caution">
    <text evidence="6">Lacks conserved residue(s) required for the propagation of feature annotation.</text>
</comment>
<dbReference type="SUPFAM" id="SSF52540">
    <property type="entry name" value="P-loop containing nucleoside triphosphate hydrolases"/>
    <property type="match status" value="1"/>
</dbReference>
<sequence>MDHHSPLRSQGTQGRLSVQDADTIAAIATAAGRGGIGVIRLSGSNALQIAKTLCHRRTLTPRHAHFARFYDAEGVVLDHGLVLAFPGPNSFTGEDVVELQAHGAPIVLEQLLKQLFRLGARQARAGEFSERAYLNRRIDLTQAEAIADLIAAQSEAQARAAVRALEGQFGDQVRTLQQDLERLRVHIEAAIDFPEEEIDFLADPVLVQQTEHLQKSIARMLDDARRGQRLRDGLHVVLIGRPNAGKSSLLNALAGKPRAIVTDLAGTTRDTLIEDLDLDGASITLVDTAGIRDSQDPIEQEGIRRARAEFARADLALILVAPGDESELAHLLAEAPAGIHILILRTKLDLGPPVPIDAEAAEQIAISAQSGENIPVLRRRLTQLAGLGEGSDGTRSARIRHVQALEAVAEHLDVAHARLTYDRAGELAAEELRRAQQALSSITGDYLADDLLGAIFSSFCIGK</sequence>
<feature type="binding site" evidence="6">
    <location>
        <begin position="243"/>
        <end position="248"/>
    </location>
    <ligand>
        <name>GTP</name>
        <dbReference type="ChEBI" id="CHEBI:37565"/>
    </ligand>
</feature>
<evidence type="ECO:0000256" key="4">
    <source>
        <dbReference type="ARBA" id="ARBA00022958"/>
    </source>
</evidence>
<dbReference type="HAMAP" id="MF_00379">
    <property type="entry name" value="GTPase_MnmE"/>
    <property type="match status" value="1"/>
</dbReference>
<dbReference type="KEGG" id="xba:C7S18_18390"/>
<evidence type="ECO:0000259" key="8">
    <source>
        <dbReference type="PROSITE" id="PS51709"/>
    </source>
</evidence>
<dbReference type="GO" id="GO:0003924">
    <property type="term" value="F:GTPase activity"/>
    <property type="evidence" value="ECO:0007669"/>
    <property type="project" value="UniProtKB-UniRule"/>
</dbReference>
<dbReference type="Pfam" id="PF10396">
    <property type="entry name" value="TrmE_N"/>
    <property type="match status" value="1"/>
</dbReference>
<comment type="subunit">
    <text evidence="6">Homodimer. Heterotetramer of two MnmE and two MnmG subunits.</text>
</comment>
<feature type="binding site" evidence="6">
    <location>
        <position position="247"/>
    </location>
    <ligand>
        <name>Mg(2+)</name>
        <dbReference type="ChEBI" id="CHEBI:18420"/>
    </ligand>
</feature>
<feature type="domain" description="TrmE-type G" evidence="8">
    <location>
        <begin position="233"/>
        <end position="386"/>
    </location>
</feature>
<dbReference type="Pfam" id="PF12631">
    <property type="entry name" value="MnmE_helical"/>
    <property type="match status" value="1"/>
</dbReference>
<evidence type="ECO:0000256" key="6">
    <source>
        <dbReference type="HAMAP-Rule" id="MF_00379"/>
    </source>
</evidence>
<feature type="binding site" evidence="6">
    <location>
        <begin position="262"/>
        <end position="268"/>
    </location>
    <ligand>
        <name>GTP</name>
        <dbReference type="ChEBI" id="CHEBI:37565"/>
    </ligand>
</feature>
<dbReference type="InterPro" id="IPR025867">
    <property type="entry name" value="MnmE_helical"/>
</dbReference>
<feature type="binding site" evidence="6">
    <location>
        <position position="267"/>
    </location>
    <ligand>
        <name>K(+)</name>
        <dbReference type="ChEBI" id="CHEBI:29103"/>
    </ligand>
</feature>
<evidence type="ECO:0000256" key="3">
    <source>
        <dbReference type="ARBA" id="ARBA00022741"/>
    </source>
</evidence>
<dbReference type="InterPro" id="IPR005225">
    <property type="entry name" value="Small_GTP-bd"/>
</dbReference>
<keyword evidence="5 6" id="KW-0342">GTP-binding</keyword>
<dbReference type="InterPro" id="IPR027266">
    <property type="entry name" value="TrmE/GcvT-like"/>
</dbReference>
<proteinExistence type="inferred from homology"/>
<dbReference type="PANTHER" id="PTHR42714">
    <property type="entry name" value="TRNA MODIFICATION GTPASE GTPBP3"/>
    <property type="match status" value="1"/>
</dbReference>
<dbReference type="InterPro" id="IPR027417">
    <property type="entry name" value="P-loop_NTPase"/>
</dbReference>
<dbReference type="SUPFAM" id="SSF116878">
    <property type="entry name" value="TrmE connector domain"/>
    <property type="match status" value="1"/>
</dbReference>
<feature type="binding site" evidence="6">
    <location>
        <position position="268"/>
    </location>
    <ligand>
        <name>Mg(2+)</name>
        <dbReference type="ChEBI" id="CHEBI:18420"/>
    </ligand>
</feature>
<dbReference type="InterPro" id="IPR004520">
    <property type="entry name" value="GTPase_MnmE"/>
</dbReference>
<protein>
    <recommendedName>
        <fullName evidence="6">tRNA modification GTPase MnmE</fullName>
        <ecNumber evidence="6">3.6.-.-</ecNumber>
    </recommendedName>
</protein>
<evidence type="ECO:0000256" key="7">
    <source>
        <dbReference type="RuleBase" id="RU003313"/>
    </source>
</evidence>
<feature type="binding site" evidence="6">
    <location>
        <position position="40"/>
    </location>
    <ligand>
        <name>(6S)-5-formyl-5,6,7,8-tetrahydrofolate</name>
        <dbReference type="ChEBI" id="CHEBI:57457"/>
    </ligand>
</feature>
<dbReference type="GO" id="GO:0046872">
    <property type="term" value="F:metal ion binding"/>
    <property type="evidence" value="ECO:0007669"/>
    <property type="project" value="UniProtKB-KW"/>
</dbReference>
<dbReference type="GO" id="GO:0002098">
    <property type="term" value="P:tRNA wobble uridine modification"/>
    <property type="evidence" value="ECO:0007669"/>
    <property type="project" value="TreeGrafter"/>
</dbReference>